<evidence type="ECO:0000256" key="5">
    <source>
        <dbReference type="ARBA" id="ARBA00022695"/>
    </source>
</evidence>
<evidence type="ECO:0000313" key="11">
    <source>
        <dbReference type="Proteomes" id="UP001225605"/>
    </source>
</evidence>
<evidence type="ECO:0000256" key="2">
    <source>
        <dbReference type="ARBA" id="ARBA00010752"/>
    </source>
</evidence>
<sequence length="359" mass="38647">MPDPELLTIGAFARSSGLTAGALRFYADSGLLPPASVDDSSGYRYYTRDQAERAVTIRRLREVDMPLELIAEVLAPGSRDAARIIDDHVAHLAHRTRRAWETAAAVKAALGLVPSAPRVCLNGPVFTAAVEQVLTATAQEPELPVLNGVRVEVSADGVVLTATDRYRLSTRTLVPTAPSEADWAVTVDADDLRLALPWTRRRHDLRVSTRAGRVHLRGDDDGDARECRTLPEPFPDHRLLLASLPEVRTRVLVARNALLREVEAQHDHRVRLDVRGSRVVVSSAGTPPAPPVAAVVTGPALTIGFATTTLHPAIGTAVGPDVMLDFAGPHDPVVVRSADDGDLTTLVMPLRAEPEGRAR</sequence>
<dbReference type="PROSITE" id="PS50937">
    <property type="entry name" value="HTH_MERR_2"/>
    <property type="match status" value="1"/>
</dbReference>
<dbReference type="InterPro" id="IPR000551">
    <property type="entry name" value="MerR-type_HTH_dom"/>
</dbReference>
<dbReference type="Gene3D" id="3.10.150.10">
    <property type="entry name" value="DNA Polymerase III, subunit A, domain 2"/>
    <property type="match status" value="2"/>
</dbReference>
<dbReference type="InterPro" id="IPR009061">
    <property type="entry name" value="DNA-bd_dom_put_sf"/>
</dbReference>
<dbReference type="Proteomes" id="UP001225605">
    <property type="component" value="Unassembled WGS sequence"/>
</dbReference>
<evidence type="ECO:0000256" key="1">
    <source>
        <dbReference type="ARBA" id="ARBA00004496"/>
    </source>
</evidence>
<comment type="caution">
    <text evidence="10">The sequence shown here is derived from an EMBL/GenBank/DDBJ whole genome shotgun (WGS) entry which is preliminary data.</text>
</comment>
<dbReference type="PANTHER" id="PTHR30478:SF0">
    <property type="entry name" value="BETA SLIDING CLAMP"/>
    <property type="match status" value="1"/>
</dbReference>
<accession>A0ABU0WYJ5</accession>
<feature type="domain" description="HTH merR-type" evidence="9">
    <location>
        <begin position="6"/>
        <end position="76"/>
    </location>
</feature>
<dbReference type="InterPro" id="IPR001001">
    <property type="entry name" value="DNA_polIII_beta"/>
</dbReference>
<evidence type="ECO:0000256" key="7">
    <source>
        <dbReference type="ARBA" id="ARBA00022932"/>
    </source>
</evidence>
<keyword evidence="6" id="KW-0235">DNA replication</keyword>
<comment type="similarity">
    <text evidence="2">Belongs to the beta sliding clamp family.</text>
</comment>
<evidence type="ECO:0000256" key="6">
    <source>
        <dbReference type="ARBA" id="ARBA00022705"/>
    </source>
</evidence>
<dbReference type="SMART" id="SM00422">
    <property type="entry name" value="HTH_MERR"/>
    <property type="match status" value="1"/>
</dbReference>
<evidence type="ECO:0000256" key="4">
    <source>
        <dbReference type="ARBA" id="ARBA00022679"/>
    </source>
</evidence>
<dbReference type="SUPFAM" id="SSF46955">
    <property type="entry name" value="Putative DNA-binding domain"/>
    <property type="match status" value="1"/>
</dbReference>
<dbReference type="EMBL" id="NSDM01000005">
    <property type="protein sequence ID" value="MDQ2584919.1"/>
    <property type="molecule type" value="Genomic_DNA"/>
</dbReference>
<keyword evidence="3" id="KW-0963">Cytoplasm</keyword>
<name>A0ABU0WYJ5_9PSEU</name>
<keyword evidence="11" id="KW-1185">Reference proteome</keyword>
<gene>
    <name evidence="10" type="ORF">CKY47_13185</name>
</gene>
<dbReference type="InterPro" id="IPR046938">
    <property type="entry name" value="DNA_clamp_sf"/>
</dbReference>
<dbReference type="Gene3D" id="1.10.1660.10">
    <property type="match status" value="1"/>
</dbReference>
<dbReference type="SMART" id="SM00480">
    <property type="entry name" value="POL3Bc"/>
    <property type="match status" value="1"/>
</dbReference>
<keyword evidence="4" id="KW-0808">Transferase</keyword>
<dbReference type="SUPFAM" id="SSF55979">
    <property type="entry name" value="DNA clamp"/>
    <property type="match status" value="2"/>
</dbReference>
<keyword evidence="7" id="KW-0239">DNA-directed DNA polymerase</keyword>
<reference evidence="10 11" key="1">
    <citation type="submission" date="2017-06" db="EMBL/GenBank/DDBJ databases">
        <title>Cultured bacterium strain Saccharothrix yanglingensis Hhs.015.</title>
        <authorList>
            <person name="Xia Y."/>
        </authorList>
    </citation>
    <scope>NUCLEOTIDE SEQUENCE [LARGE SCALE GENOMIC DNA]</scope>
    <source>
        <strain evidence="10 11">Hhs.015</strain>
    </source>
</reference>
<keyword evidence="8" id="KW-0238">DNA-binding</keyword>
<evidence type="ECO:0000256" key="8">
    <source>
        <dbReference type="ARBA" id="ARBA00023125"/>
    </source>
</evidence>
<organism evidence="10 11">
    <name type="scientific">Saccharothrix yanglingensis</name>
    <dbReference type="NCBI Taxonomy" id="659496"/>
    <lineage>
        <taxon>Bacteria</taxon>
        <taxon>Bacillati</taxon>
        <taxon>Actinomycetota</taxon>
        <taxon>Actinomycetes</taxon>
        <taxon>Pseudonocardiales</taxon>
        <taxon>Pseudonocardiaceae</taxon>
        <taxon>Saccharothrix</taxon>
    </lineage>
</organism>
<protein>
    <recommendedName>
        <fullName evidence="9">HTH merR-type domain-containing protein</fullName>
    </recommendedName>
</protein>
<comment type="subcellular location">
    <subcellularLocation>
        <location evidence="1">Cytoplasm</location>
    </subcellularLocation>
</comment>
<dbReference type="InterPro" id="IPR022637">
    <property type="entry name" value="DNA_polIII_beta_cen"/>
</dbReference>
<dbReference type="RefSeq" id="WP_306746075.1">
    <property type="nucleotide sequence ID" value="NZ_NSDM01000005.1"/>
</dbReference>
<proteinExistence type="inferred from homology"/>
<evidence type="ECO:0000313" key="10">
    <source>
        <dbReference type="EMBL" id="MDQ2584919.1"/>
    </source>
</evidence>
<dbReference type="PANTHER" id="PTHR30478">
    <property type="entry name" value="DNA POLYMERASE III SUBUNIT BETA"/>
    <property type="match status" value="1"/>
</dbReference>
<evidence type="ECO:0000259" key="9">
    <source>
        <dbReference type="PROSITE" id="PS50937"/>
    </source>
</evidence>
<dbReference type="CDD" id="cd00140">
    <property type="entry name" value="beta_clamp"/>
    <property type="match status" value="1"/>
</dbReference>
<dbReference type="Pfam" id="PF13411">
    <property type="entry name" value="MerR_1"/>
    <property type="match status" value="1"/>
</dbReference>
<keyword evidence="5" id="KW-0548">Nucleotidyltransferase</keyword>
<dbReference type="Pfam" id="PF02767">
    <property type="entry name" value="DNA_pol3_beta_2"/>
    <property type="match status" value="1"/>
</dbReference>
<evidence type="ECO:0000256" key="3">
    <source>
        <dbReference type="ARBA" id="ARBA00022490"/>
    </source>
</evidence>